<dbReference type="PANTHER" id="PTHR47163:SF2">
    <property type="entry name" value="SI:DKEY-17M8.2"/>
    <property type="match status" value="1"/>
</dbReference>
<dbReference type="Proteomes" id="UP000061432">
    <property type="component" value="Chromosome"/>
</dbReference>
<dbReference type="OrthoDB" id="271821at2"/>
<organism evidence="2 3">
    <name type="scientific">Methylobacterium aquaticum</name>
    <dbReference type="NCBI Taxonomy" id="270351"/>
    <lineage>
        <taxon>Bacteria</taxon>
        <taxon>Pseudomonadati</taxon>
        <taxon>Pseudomonadota</taxon>
        <taxon>Alphaproteobacteria</taxon>
        <taxon>Hyphomicrobiales</taxon>
        <taxon>Methylobacteriaceae</taxon>
        <taxon>Methylobacterium</taxon>
    </lineage>
</organism>
<dbReference type="AlphaFoldDB" id="A0A0C6FSQ9"/>
<feature type="domain" description="ISXO2-like transposase" evidence="1">
    <location>
        <begin position="138"/>
        <end position="286"/>
    </location>
</feature>
<evidence type="ECO:0000313" key="3">
    <source>
        <dbReference type="Proteomes" id="UP000061432"/>
    </source>
</evidence>
<dbReference type="PANTHER" id="PTHR47163">
    <property type="entry name" value="DDE_TNP_IS1595 DOMAIN-CONTAINING PROTEIN"/>
    <property type="match status" value="1"/>
</dbReference>
<accession>A0A0C6FSQ9</accession>
<dbReference type="EMBL" id="AP014704">
    <property type="protein sequence ID" value="BAQ45880.1"/>
    <property type="molecule type" value="Genomic_DNA"/>
</dbReference>
<dbReference type="SMART" id="SM01126">
    <property type="entry name" value="DDE_Tnp_IS1595"/>
    <property type="match status" value="1"/>
</dbReference>
<evidence type="ECO:0000313" key="2">
    <source>
        <dbReference type="EMBL" id="BAQ45880.1"/>
    </source>
</evidence>
<dbReference type="KEGG" id="maqu:Maq22A_c13300"/>
<gene>
    <name evidence="2" type="ORF">Maq22A_c13300</name>
</gene>
<dbReference type="InterPro" id="IPR024442">
    <property type="entry name" value="Transposase_Zn_ribbon"/>
</dbReference>
<protein>
    <submittedName>
        <fullName evidence="2">Transposase</fullName>
    </submittedName>
</protein>
<proteinExistence type="predicted"/>
<reference evidence="3" key="2">
    <citation type="submission" date="2015-01" db="EMBL/GenBank/DDBJ databases">
        <title>Complete genome sequence of Methylobacterium aquaticum strain 22A.</title>
        <authorList>
            <person name="Tani A."/>
            <person name="Ogura Y."/>
            <person name="Hayashi T."/>
        </authorList>
    </citation>
    <scope>NUCLEOTIDE SEQUENCE [LARGE SCALE GENOMIC DNA]</scope>
    <source>
        <strain evidence="3">MA-22A</strain>
    </source>
</reference>
<sequence>MAQHFLLSAQARTLSLKAIYKGGEDKACATFRRLRWPETDGEPVCPRCGCLDHYDIPTRRRFKCAGCRHQYSVTSATIFASRKLSFMDLCAGIAIFVSAVKGLSALQLGRDLSVSYKTVWILAHKLREALSAEMKGFGLEGEVEIDGAYFGGHVRPENRKEDRKDRRLKENQSEERRVVIVMRQRAGRTLTFVERKEAAGVALAAQHVAPGSKVFADEASHWDALHAYFPDAGRINHSQAYSDDGCNTNQAESFFARLRRMVSGQHHFVSARYLYQYANEAAWKEDHRRLDNGKAFSRILRLALVSAKSESFRGYWQRHRLPKGAK</sequence>
<name>A0A0C6FSQ9_9HYPH</name>
<dbReference type="NCBIfam" id="NF033547">
    <property type="entry name" value="transpos_IS1595"/>
    <property type="match status" value="1"/>
</dbReference>
<dbReference type="Pfam" id="PF12762">
    <property type="entry name" value="DDE_Tnp_IS1595"/>
    <property type="match status" value="1"/>
</dbReference>
<dbReference type="InterPro" id="IPR024445">
    <property type="entry name" value="Tnp_ISXO2-like"/>
</dbReference>
<dbReference type="PATRIC" id="fig|270351.10.peg.2566"/>
<dbReference type="InterPro" id="IPR053164">
    <property type="entry name" value="IS1016-like_transposase"/>
</dbReference>
<dbReference type="Pfam" id="PF12760">
    <property type="entry name" value="Zn_ribbon_IS1595"/>
    <property type="match status" value="1"/>
</dbReference>
<reference evidence="2 3" key="1">
    <citation type="journal article" date="2015" name="Genome Announc.">
        <title>Complete Genome Sequence of Methylobacterium aquaticum Strain 22A, Isolated from Racomitrium japonicum Moss.</title>
        <authorList>
            <person name="Tani A."/>
            <person name="Ogura Y."/>
            <person name="Hayashi T."/>
            <person name="Kimbara K."/>
        </authorList>
    </citation>
    <scope>NUCLEOTIDE SEQUENCE [LARGE SCALE GENOMIC DNA]</scope>
    <source>
        <strain evidence="2 3">MA-22A</strain>
    </source>
</reference>
<evidence type="ECO:0000259" key="1">
    <source>
        <dbReference type="SMART" id="SM01126"/>
    </source>
</evidence>
<dbReference type="STRING" id="270351.Maq22A_c13300"/>
<dbReference type="RefSeq" id="WP_060847131.1">
    <property type="nucleotide sequence ID" value="NZ_AP014704.1"/>
</dbReference>